<protein>
    <submittedName>
        <fullName evidence="1">Uncharacterized protein</fullName>
    </submittedName>
</protein>
<evidence type="ECO:0000313" key="1">
    <source>
        <dbReference type="EMBL" id="KAJ4967072.1"/>
    </source>
</evidence>
<accession>A0A9Q0KAW7</accession>
<sequence length="108" mass="11875">MVVGSYNNGKASTSTFTTKKRFVPAHYVDFGLSFIEVSAANFFPYLIKGHCKFQDKKNPTKDFSGLIETGLSSALNMVSRSKCLSGNPLDVDLIIAELLHSDEPSLIR</sequence>
<proteinExistence type="predicted"/>
<comment type="caution">
    <text evidence="1">The sequence shown here is derived from an EMBL/GenBank/DDBJ whole genome shotgun (WGS) entry which is preliminary data.</text>
</comment>
<keyword evidence="2" id="KW-1185">Reference proteome</keyword>
<name>A0A9Q0KAW7_9MAGN</name>
<dbReference type="Proteomes" id="UP001141806">
    <property type="component" value="Unassembled WGS sequence"/>
</dbReference>
<dbReference type="EMBL" id="JAMYWD010000007">
    <property type="protein sequence ID" value="KAJ4967072.1"/>
    <property type="molecule type" value="Genomic_DNA"/>
</dbReference>
<organism evidence="1 2">
    <name type="scientific">Protea cynaroides</name>
    <dbReference type="NCBI Taxonomy" id="273540"/>
    <lineage>
        <taxon>Eukaryota</taxon>
        <taxon>Viridiplantae</taxon>
        <taxon>Streptophyta</taxon>
        <taxon>Embryophyta</taxon>
        <taxon>Tracheophyta</taxon>
        <taxon>Spermatophyta</taxon>
        <taxon>Magnoliopsida</taxon>
        <taxon>Proteales</taxon>
        <taxon>Proteaceae</taxon>
        <taxon>Protea</taxon>
    </lineage>
</organism>
<dbReference type="AlphaFoldDB" id="A0A9Q0KAW7"/>
<reference evidence="1" key="1">
    <citation type="journal article" date="2023" name="Plant J.">
        <title>The genome of the king protea, Protea cynaroides.</title>
        <authorList>
            <person name="Chang J."/>
            <person name="Duong T.A."/>
            <person name="Schoeman C."/>
            <person name="Ma X."/>
            <person name="Roodt D."/>
            <person name="Barker N."/>
            <person name="Li Z."/>
            <person name="Van de Peer Y."/>
            <person name="Mizrachi E."/>
        </authorList>
    </citation>
    <scope>NUCLEOTIDE SEQUENCE</scope>
    <source>
        <tissue evidence="1">Young leaves</tissue>
    </source>
</reference>
<gene>
    <name evidence="1" type="ORF">NE237_018921</name>
</gene>
<evidence type="ECO:0000313" key="2">
    <source>
        <dbReference type="Proteomes" id="UP001141806"/>
    </source>
</evidence>